<evidence type="ECO:0000313" key="3">
    <source>
        <dbReference type="EMBL" id="GGP14087.1"/>
    </source>
</evidence>
<gene>
    <name evidence="3" type="ORF">GCM10012278_68470</name>
</gene>
<feature type="region of interest" description="Disordered" evidence="1">
    <location>
        <begin position="198"/>
        <end position="232"/>
    </location>
</feature>
<feature type="compositionally biased region" description="Pro residues" evidence="1">
    <location>
        <begin position="202"/>
        <end position="216"/>
    </location>
</feature>
<keyword evidence="2" id="KW-0812">Transmembrane</keyword>
<reference evidence="3" key="1">
    <citation type="journal article" date="2014" name="Int. J. Syst. Evol. Microbiol.">
        <title>Complete genome sequence of Corynebacterium casei LMG S-19264T (=DSM 44701T), isolated from a smear-ripened cheese.</title>
        <authorList>
            <consortium name="US DOE Joint Genome Institute (JGI-PGF)"/>
            <person name="Walter F."/>
            <person name="Albersmeier A."/>
            <person name="Kalinowski J."/>
            <person name="Ruckert C."/>
        </authorList>
    </citation>
    <scope>NUCLEOTIDE SEQUENCE</scope>
    <source>
        <strain evidence="3">CGMCC 4.7430</strain>
    </source>
</reference>
<feature type="transmembrane region" description="Helical" evidence="2">
    <location>
        <begin position="21"/>
        <end position="47"/>
    </location>
</feature>
<proteinExistence type="predicted"/>
<evidence type="ECO:0000313" key="4">
    <source>
        <dbReference type="Proteomes" id="UP000660745"/>
    </source>
</evidence>
<feature type="region of interest" description="Disordered" evidence="1">
    <location>
        <begin position="53"/>
        <end position="79"/>
    </location>
</feature>
<evidence type="ECO:0000256" key="2">
    <source>
        <dbReference type="SAM" id="Phobius"/>
    </source>
</evidence>
<organism evidence="3 4">
    <name type="scientific">Nonomuraea glycinis</name>
    <dbReference type="NCBI Taxonomy" id="2047744"/>
    <lineage>
        <taxon>Bacteria</taxon>
        <taxon>Bacillati</taxon>
        <taxon>Actinomycetota</taxon>
        <taxon>Actinomycetes</taxon>
        <taxon>Streptosporangiales</taxon>
        <taxon>Streptosporangiaceae</taxon>
        <taxon>Nonomuraea</taxon>
    </lineage>
</organism>
<keyword evidence="2" id="KW-0472">Membrane</keyword>
<keyword evidence="2" id="KW-1133">Transmembrane helix</keyword>
<dbReference type="AlphaFoldDB" id="A0A918ADE9"/>
<reference evidence="3" key="2">
    <citation type="submission" date="2020-09" db="EMBL/GenBank/DDBJ databases">
        <authorList>
            <person name="Sun Q."/>
            <person name="Zhou Y."/>
        </authorList>
    </citation>
    <scope>NUCLEOTIDE SEQUENCE</scope>
    <source>
        <strain evidence="3">CGMCC 4.7430</strain>
    </source>
</reference>
<keyword evidence="4" id="KW-1185">Reference proteome</keyword>
<comment type="caution">
    <text evidence="3">The sequence shown here is derived from an EMBL/GenBank/DDBJ whole genome shotgun (WGS) entry which is preliminary data.</text>
</comment>
<accession>A0A918ADE9</accession>
<name>A0A918ADE9_9ACTN</name>
<feature type="compositionally biased region" description="Polar residues" evidence="1">
    <location>
        <begin position="53"/>
        <end position="66"/>
    </location>
</feature>
<evidence type="ECO:0000256" key="1">
    <source>
        <dbReference type="SAM" id="MobiDB-lite"/>
    </source>
</evidence>
<sequence length="232" mass="25191">MERSRVPAALHNPYQMRRASGALPVVLIVVLPVAAIVAIAVFAVVILTQPQAGDGQSTSGTGQVQEQPAGDDQPPADRSEAAVRAAATDYFDLYVAGDYGGSWDRTAAASRELVSREDYIRVHQLCQPLVQGIRFEIKTITLNGDLARLNVTRLIAAFTYEMVYENDQWRMMLSTDAQVEYRGKTVEQVAEARHAKRICKGDPPPQFSPSPLPSYNPQPSGAVVSPLSLPGT</sequence>
<dbReference type="EMBL" id="BMNK01000015">
    <property type="protein sequence ID" value="GGP14087.1"/>
    <property type="molecule type" value="Genomic_DNA"/>
</dbReference>
<dbReference type="Proteomes" id="UP000660745">
    <property type="component" value="Unassembled WGS sequence"/>
</dbReference>
<protein>
    <submittedName>
        <fullName evidence="3">Uncharacterized protein</fullName>
    </submittedName>
</protein>